<evidence type="ECO:0000256" key="1">
    <source>
        <dbReference type="ARBA" id="ARBA00004477"/>
    </source>
</evidence>
<proteinExistence type="inferred from homology"/>
<dbReference type="GO" id="GO:0042281">
    <property type="term" value="F:dolichyl pyrophosphate Man9GlcNAc2 alpha-1,3-glucosyltransferase activity"/>
    <property type="evidence" value="ECO:0007669"/>
    <property type="project" value="TreeGrafter"/>
</dbReference>
<comment type="similarity">
    <text evidence="3 10">Belongs to the ALG6/ALG8 glucosyltransferase family.</text>
</comment>
<keyword evidence="9 10" id="KW-0472">Membrane</keyword>
<keyword evidence="8 10" id="KW-1133">Transmembrane helix</keyword>
<keyword evidence="6 10" id="KW-0812">Transmembrane</keyword>
<dbReference type="UniPathway" id="UPA00378"/>
<comment type="subcellular location">
    <subcellularLocation>
        <location evidence="1 10">Endoplasmic reticulum membrane</location>
        <topology evidence="1 10">Multi-pass membrane protein</topology>
    </subcellularLocation>
</comment>
<sequence length="539" mass="61173">MRIHIPNMHDIRLITIVPSENFVNIKCREIFFLGDLLELVEAKFEFGIGLYFVVVLITSVVVLEFCPLICEMFEVICIVCGLIGLILRWQVATFPYSGEGLPPKFGDYEAQRHWMEVTLNLPLREWYLHTSRNDLNYWGLDYPPLTAYHSYLIGRIFAAFLPESVALKTSRGFESSMHKFMMRGSVMISDLLLPALLVFHFVIKPKKRTTTWWPVLLGVTAPPFILIDYGHFQYNCVSLGLTAWAIMALLTEKITLGAILFTLAVNHKQMSLYHAATFFCYMFSTVIIKRADFFTGFRVGTTILSTLGLMWLPFGDRCVNVINRIFPIKRGVFEDKVGTFWYVLDRFLPVKGVVPDATLARTCAIVSVSMLIPSAIQFVVSVSSKKTSTESLQRAFLVNLFTNSIIFFLFSYHVHEKSILLAVLPAVLLLEWYPLEMVWFVTVASFSLFPLLYQEGSHLALLLVTTIFLLAAQQAGVFKQIKSKIHGLVFLCSIGGYLALIGGLLYVPPPPKLPHIYQAGIAAYSFVHYTAFLIYFHVK</sequence>
<evidence type="ECO:0000256" key="6">
    <source>
        <dbReference type="ARBA" id="ARBA00022692"/>
    </source>
</evidence>
<keyword evidence="12" id="KW-1185">Reference proteome</keyword>
<evidence type="ECO:0000256" key="4">
    <source>
        <dbReference type="ARBA" id="ARBA00022676"/>
    </source>
</evidence>
<evidence type="ECO:0000256" key="8">
    <source>
        <dbReference type="ARBA" id="ARBA00022989"/>
    </source>
</evidence>
<dbReference type="Proteomes" id="UP000708208">
    <property type="component" value="Unassembled WGS sequence"/>
</dbReference>
<feature type="transmembrane region" description="Helical" evidence="10">
    <location>
        <begin position="46"/>
        <end position="66"/>
    </location>
</feature>
<dbReference type="PANTHER" id="PTHR12413">
    <property type="entry name" value="DOLICHYL GLYCOSYLTRANSFERASE"/>
    <property type="match status" value="1"/>
</dbReference>
<dbReference type="AlphaFoldDB" id="A0A8J2LKS8"/>
<comment type="caution">
    <text evidence="11">The sequence shown here is derived from an EMBL/GenBank/DDBJ whole genome shotgun (WGS) entry which is preliminary data.</text>
</comment>
<dbReference type="OrthoDB" id="4983at2759"/>
<feature type="transmembrane region" description="Helical" evidence="10">
    <location>
        <begin position="359"/>
        <end position="380"/>
    </location>
</feature>
<protein>
    <recommendedName>
        <fullName evidence="10">Alpha-1,3-glucosyltransferase</fullName>
        <ecNumber evidence="10">2.4.1.-</ecNumber>
    </recommendedName>
</protein>
<feature type="transmembrane region" description="Helical" evidence="10">
    <location>
        <begin position="459"/>
        <end position="476"/>
    </location>
</feature>
<evidence type="ECO:0000313" key="12">
    <source>
        <dbReference type="Proteomes" id="UP000708208"/>
    </source>
</evidence>
<evidence type="ECO:0000313" key="11">
    <source>
        <dbReference type="EMBL" id="CAG7834984.1"/>
    </source>
</evidence>
<dbReference type="EC" id="2.4.1.-" evidence="10"/>
<feature type="transmembrane region" description="Helical" evidence="10">
    <location>
        <begin position="180"/>
        <end position="199"/>
    </location>
</feature>
<dbReference type="EMBL" id="CAJVCH010570458">
    <property type="protein sequence ID" value="CAG7834984.1"/>
    <property type="molecule type" value="Genomic_DNA"/>
</dbReference>
<organism evidence="11 12">
    <name type="scientific">Allacma fusca</name>
    <dbReference type="NCBI Taxonomy" id="39272"/>
    <lineage>
        <taxon>Eukaryota</taxon>
        <taxon>Metazoa</taxon>
        <taxon>Ecdysozoa</taxon>
        <taxon>Arthropoda</taxon>
        <taxon>Hexapoda</taxon>
        <taxon>Collembola</taxon>
        <taxon>Symphypleona</taxon>
        <taxon>Sminthuridae</taxon>
        <taxon>Allacma</taxon>
    </lineage>
</organism>
<dbReference type="GO" id="GO:0005789">
    <property type="term" value="C:endoplasmic reticulum membrane"/>
    <property type="evidence" value="ECO:0007669"/>
    <property type="project" value="UniProtKB-SubCell"/>
</dbReference>
<dbReference type="PANTHER" id="PTHR12413:SF1">
    <property type="entry name" value="DOLICHYL PYROPHOSPHATE MAN9GLCNAC2 ALPHA-1,3-GLUCOSYLTRANSFERASE"/>
    <property type="match status" value="1"/>
</dbReference>
<dbReference type="Pfam" id="PF03155">
    <property type="entry name" value="Alg6_Alg8"/>
    <property type="match status" value="1"/>
</dbReference>
<name>A0A8J2LKS8_9HEXA</name>
<evidence type="ECO:0000256" key="9">
    <source>
        <dbReference type="ARBA" id="ARBA00023136"/>
    </source>
</evidence>
<feature type="transmembrane region" description="Helical" evidence="10">
    <location>
        <begin position="73"/>
        <end position="91"/>
    </location>
</feature>
<keyword evidence="5 10" id="KW-0808">Transferase</keyword>
<feature type="transmembrane region" description="Helical" evidence="10">
    <location>
        <begin position="295"/>
        <end position="314"/>
    </location>
</feature>
<feature type="transmembrane region" description="Helical" evidence="10">
    <location>
        <begin position="271"/>
        <end position="288"/>
    </location>
</feature>
<gene>
    <name evidence="11" type="ORF">AFUS01_LOCUS44419</name>
</gene>
<accession>A0A8J2LKS8</accession>
<reference evidence="11" key="1">
    <citation type="submission" date="2021-06" db="EMBL/GenBank/DDBJ databases">
        <authorList>
            <person name="Hodson N. C."/>
            <person name="Mongue J. A."/>
            <person name="Jaron S. K."/>
        </authorList>
    </citation>
    <scope>NUCLEOTIDE SEQUENCE</scope>
</reference>
<evidence type="ECO:0000256" key="3">
    <source>
        <dbReference type="ARBA" id="ARBA00008715"/>
    </source>
</evidence>
<evidence type="ECO:0000256" key="5">
    <source>
        <dbReference type="ARBA" id="ARBA00022679"/>
    </source>
</evidence>
<feature type="transmembrane region" description="Helical" evidence="10">
    <location>
        <begin position="211"/>
        <end position="229"/>
    </location>
</feature>
<evidence type="ECO:0000256" key="2">
    <source>
        <dbReference type="ARBA" id="ARBA00004922"/>
    </source>
</evidence>
<feature type="transmembrane region" description="Helical" evidence="10">
    <location>
        <begin position="488"/>
        <end position="507"/>
    </location>
</feature>
<dbReference type="InterPro" id="IPR004856">
    <property type="entry name" value="Glyco_trans_ALG6/ALG8"/>
</dbReference>
<evidence type="ECO:0000256" key="10">
    <source>
        <dbReference type="RuleBase" id="RU363110"/>
    </source>
</evidence>
<feature type="transmembrane region" description="Helical" evidence="10">
    <location>
        <begin position="392"/>
        <end position="412"/>
    </location>
</feature>
<keyword evidence="4 10" id="KW-0328">Glycosyltransferase</keyword>
<comment type="pathway">
    <text evidence="2 10">Protein modification; protein glycosylation.</text>
</comment>
<feature type="transmembrane region" description="Helical" evidence="10">
    <location>
        <begin position="241"/>
        <end position="265"/>
    </location>
</feature>
<feature type="transmembrane region" description="Helical" evidence="10">
    <location>
        <begin position="519"/>
        <end position="538"/>
    </location>
</feature>
<evidence type="ECO:0000256" key="7">
    <source>
        <dbReference type="ARBA" id="ARBA00022824"/>
    </source>
</evidence>
<keyword evidence="7 10" id="KW-0256">Endoplasmic reticulum</keyword>